<evidence type="ECO:0000313" key="2">
    <source>
        <dbReference type="EMBL" id="KAK8402652.1"/>
    </source>
</evidence>
<keyword evidence="1" id="KW-1133">Transmembrane helix</keyword>
<keyword evidence="1" id="KW-0472">Membrane</keyword>
<organism evidence="2 3">
    <name type="scientific">Scylla paramamosain</name>
    <name type="common">Mud crab</name>
    <dbReference type="NCBI Taxonomy" id="85552"/>
    <lineage>
        <taxon>Eukaryota</taxon>
        <taxon>Metazoa</taxon>
        <taxon>Ecdysozoa</taxon>
        <taxon>Arthropoda</taxon>
        <taxon>Crustacea</taxon>
        <taxon>Multicrustacea</taxon>
        <taxon>Malacostraca</taxon>
        <taxon>Eumalacostraca</taxon>
        <taxon>Eucarida</taxon>
        <taxon>Decapoda</taxon>
        <taxon>Pleocyemata</taxon>
        <taxon>Brachyura</taxon>
        <taxon>Eubrachyura</taxon>
        <taxon>Portunoidea</taxon>
        <taxon>Portunidae</taxon>
        <taxon>Portuninae</taxon>
        <taxon>Scylla</taxon>
    </lineage>
</organism>
<gene>
    <name evidence="2" type="ORF">O3P69_000775</name>
</gene>
<dbReference type="AlphaFoldDB" id="A0AAW0UVG2"/>
<name>A0AAW0UVG2_SCYPA</name>
<proteinExistence type="predicted"/>
<dbReference type="Proteomes" id="UP001487740">
    <property type="component" value="Unassembled WGS sequence"/>
</dbReference>
<protein>
    <submittedName>
        <fullName evidence="2">Uncharacterized protein</fullName>
    </submittedName>
</protein>
<accession>A0AAW0UVG2</accession>
<sequence length="253" mass="28279">MLSVAHGMPQFFNKWRTFPGLRLRGATNNGTHSFSERLRRQALHYLHVHSSTTTLINGTGCKAQASTIPGTIVATPALVSLTQLDHHHCHSRACRINPARPSPLPHQRLSHQASQTNTLEAQKHHNSTMNFKIVLIVVLVVMGTVMGRAFHRQRQFPGQRLRGATHYAFYSFGRHGYESNFFGTQARTIPGTIVATPALVSLTQLDHHHCHSRACRINPARPSPLPHQRLSHQASQTNTLEGMYLPLQVLSKK</sequence>
<dbReference type="EMBL" id="JARAKH010000007">
    <property type="protein sequence ID" value="KAK8402652.1"/>
    <property type="molecule type" value="Genomic_DNA"/>
</dbReference>
<keyword evidence="3" id="KW-1185">Reference proteome</keyword>
<feature type="transmembrane region" description="Helical" evidence="1">
    <location>
        <begin position="131"/>
        <end position="150"/>
    </location>
</feature>
<evidence type="ECO:0000313" key="3">
    <source>
        <dbReference type="Proteomes" id="UP001487740"/>
    </source>
</evidence>
<evidence type="ECO:0000256" key="1">
    <source>
        <dbReference type="SAM" id="Phobius"/>
    </source>
</evidence>
<keyword evidence="1" id="KW-0812">Transmembrane</keyword>
<comment type="caution">
    <text evidence="2">The sequence shown here is derived from an EMBL/GenBank/DDBJ whole genome shotgun (WGS) entry which is preliminary data.</text>
</comment>
<reference evidence="2 3" key="1">
    <citation type="submission" date="2023-03" db="EMBL/GenBank/DDBJ databases">
        <title>High-quality genome of Scylla paramamosain provides insights in environmental adaptation.</title>
        <authorList>
            <person name="Zhang L."/>
        </authorList>
    </citation>
    <scope>NUCLEOTIDE SEQUENCE [LARGE SCALE GENOMIC DNA]</scope>
    <source>
        <strain evidence="2">LZ_2023a</strain>
        <tissue evidence="2">Muscle</tissue>
    </source>
</reference>